<dbReference type="Proteomes" id="UP000805704">
    <property type="component" value="Chromosome 6"/>
</dbReference>
<accession>A0ACB7EMP5</accession>
<sequence>MSSDSLGLASYEEDSSEEEALSGGHLTRERTGEEEPGIPAMPHQEDLQTDEQEQLSEPSVVMHKLGLSAGSGSERSCDLDGVLPLGLDMNSDHSDTPEHTYCDSVHTRKTSPYDSGPTGSVGYWPSSSFSTGTGHLVFGVMEESQTLPTGIQIHSTTPTRRGEISANEPGTSESGSNQSGKSTLVPAACSLSNPRSGSELGPAFRPLSRAAQEIMEICSVDQMGCEDPDLDIDATSRTLHELEQELRLMAKGTDTHTHYIHKTCL</sequence>
<evidence type="ECO:0000313" key="1">
    <source>
        <dbReference type="EMBL" id="KAG8002121.1"/>
    </source>
</evidence>
<reference evidence="1" key="1">
    <citation type="submission" date="2020-04" db="EMBL/GenBank/DDBJ databases">
        <title>A chromosome-scale assembly and high-density genetic map of the yellow drum (Nibea albiflora) genome.</title>
        <authorList>
            <person name="Xu D."/>
            <person name="Zhang W."/>
            <person name="Chen R."/>
            <person name="Tan P."/>
            <person name="Wang L."/>
            <person name="Song H."/>
            <person name="Tian L."/>
            <person name="Zhu Q."/>
            <person name="Wang B."/>
        </authorList>
    </citation>
    <scope>NUCLEOTIDE SEQUENCE</scope>
    <source>
        <strain evidence="1">ZJHYS-2018</strain>
    </source>
</reference>
<organism evidence="1 2">
    <name type="scientific">Nibea albiflora</name>
    <name type="common">Yellow drum</name>
    <name type="synonym">Corvina albiflora</name>
    <dbReference type="NCBI Taxonomy" id="240163"/>
    <lineage>
        <taxon>Eukaryota</taxon>
        <taxon>Metazoa</taxon>
        <taxon>Chordata</taxon>
        <taxon>Craniata</taxon>
        <taxon>Vertebrata</taxon>
        <taxon>Euteleostomi</taxon>
        <taxon>Actinopterygii</taxon>
        <taxon>Neopterygii</taxon>
        <taxon>Teleostei</taxon>
        <taxon>Neoteleostei</taxon>
        <taxon>Acanthomorphata</taxon>
        <taxon>Eupercaria</taxon>
        <taxon>Sciaenidae</taxon>
        <taxon>Nibea</taxon>
    </lineage>
</organism>
<gene>
    <name evidence="1" type="ORF">GBF38_012482</name>
</gene>
<evidence type="ECO:0000313" key="2">
    <source>
        <dbReference type="Proteomes" id="UP000805704"/>
    </source>
</evidence>
<name>A0ACB7EMP5_NIBAL</name>
<proteinExistence type="predicted"/>
<dbReference type="EMBL" id="CM024794">
    <property type="protein sequence ID" value="KAG8002121.1"/>
    <property type="molecule type" value="Genomic_DNA"/>
</dbReference>
<comment type="caution">
    <text evidence="1">The sequence shown here is derived from an EMBL/GenBank/DDBJ whole genome shotgun (WGS) entry which is preliminary data.</text>
</comment>
<keyword evidence="2" id="KW-1185">Reference proteome</keyword>
<feature type="non-terminal residue" evidence="1">
    <location>
        <position position="265"/>
    </location>
</feature>
<protein>
    <submittedName>
        <fullName evidence="1">Uncharacterized protein</fullName>
    </submittedName>
</protein>